<feature type="region of interest" description="Disordered" evidence="1">
    <location>
        <begin position="34"/>
        <end position="60"/>
    </location>
</feature>
<feature type="compositionally biased region" description="Polar residues" evidence="1">
    <location>
        <begin position="1"/>
        <end position="11"/>
    </location>
</feature>
<feature type="region of interest" description="Disordered" evidence="1">
    <location>
        <begin position="1"/>
        <end position="21"/>
    </location>
</feature>
<evidence type="ECO:0000313" key="2">
    <source>
        <dbReference type="EMBL" id="MPC57132.1"/>
    </source>
</evidence>
<name>A0A5B7GDW1_PORTR</name>
<organism evidence="2 3">
    <name type="scientific">Portunus trituberculatus</name>
    <name type="common">Swimming crab</name>
    <name type="synonym">Neptunus trituberculatus</name>
    <dbReference type="NCBI Taxonomy" id="210409"/>
    <lineage>
        <taxon>Eukaryota</taxon>
        <taxon>Metazoa</taxon>
        <taxon>Ecdysozoa</taxon>
        <taxon>Arthropoda</taxon>
        <taxon>Crustacea</taxon>
        <taxon>Multicrustacea</taxon>
        <taxon>Malacostraca</taxon>
        <taxon>Eumalacostraca</taxon>
        <taxon>Eucarida</taxon>
        <taxon>Decapoda</taxon>
        <taxon>Pleocyemata</taxon>
        <taxon>Brachyura</taxon>
        <taxon>Eubrachyura</taxon>
        <taxon>Portunoidea</taxon>
        <taxon>Portunidae</taxon>
        <taxon>Portuninae</taxon>
        <taxon>Portunus</taxon>
    </lineage>
</organism>
<dbReference type="Proteomes" id="UP000324222">
    <property type="component" value="Unassembled WGS sequence"/>
</dbReference>
<keyword evidence="3" id="KW-1185">Reference proteome</keyword>
<dbReference type="AlphaFoldDB" id="A0A5B7GDW1"/>
<evidence type="ECO:0000313" key="3">
    <source>
        <dbReference type="Proteomes" id="UP000324222"/>
    </source>
</evidence>
<reference evidence="2 3" key="1">
    <citation type="submission" date="2019-05" db="EMBL/GenBank/DDBJ databases">
        <title>Another draft genome of Portunus trituberculatus and its Hox gene families provides insights of decapod evolution.</title>
        <authorList>
            <person name="Jeong J.-H."/>
            <person name="Song I."/>
            <person name="Kim S."/>
            <person name="Choi T."/>
            <person name="Kim D."/>
            <person name="Ryu S."/>
            <person name="Kim W."/>
        </authorList>
    </citation>
    <scope>NUCLEOTIDE SEQUENCE [LARGE SCALE GENOMIC DNA]</scope>
    <source>
        <tissue evidence="2">Muscle</tissue>
    </source>
</reference>
<accession>A0A5B7GDW1</accession>
<gene>
    <name evidence="2" type="ORF">E2C01_051106</name>
</gene>
<comment type="caution">
    <text evidence="2">The sequence shown here is derived from an EMBL/GenBank/DDBJ whole genome shotgun (WGS) entry which is preliminary data.</text>
</comment>
<dbReference type="EMBL" id="VSRR010014532">
    <property type="protein sequence ID" value="MPC57132.1"/>
    <property type="molecule type" value="Genomic_DNA"/>
</dbReference>
<protein>
    <submittedName>
        <fullName evidence="2">Uncharacterized protein</fullName>
    </submittedName>
</protein>
<proteinExistence type="predicted"/>
<sequence length="60" mass="7398">MPGPVTRQQAKQAADMAENPDFTRLLRYFEEQRRLQDEQRRQEEEQQCQEEQKCRQEEEQ</sequence>
<evidence type="ECO:0000256" key="1">
    <source>
        <dbReference type="SAM" id="MobiDB-lite"/>
    </source>
</evidence>